<organism evidence="1 2">
    <name type="scientific">Garciella nitratireducens DSM 15102</name>
    <dbReference type="NCBI Taxonomy" id="1121911"/>
    <lineage>
        <taxon>Bacteria</taxon>
        <taxon>Bacillati</taxon>
        <taxon>Bacillota</taxon>
        <taxon>Clostridia</taxon>
        <taxon>Eubacteriales</taxon>
        <taxon>Eubacteriaceae</taxon>
        <taxon>Garciella</taxon>
    </lineage>
</organism>
<sequence length="50" mass="6146">MEDRKKEIARLKSQLYYLIDLEQNKLTSKEIVQLSQELDLLIKEYYVSYY</sequence>
<keyword evidence="2" id="KW-1185">Reference proteome</keyword>
<dbReference type="GO" id="GO:0043937">
    <property type="term" value="P:regulation of sporulation"/>
    <property type="evidence" value="ECO:0007669"/>
    <property type="project" value="InterPro"/>
</dbReference>
<dbReference type="Proteomes" id="UP000196365">
    <property type="component" value="Unassembled WGS sequence"/>
</dbReference>
<dbReference type="Gene3D" id="4.10.280.10">
    <property type="entry name" value="Helix-loop-helix DNA-binding domain"/>
    <property type="match status" value="1"/>
</dbReference>
<gene>
    <name evidence="1" type="ORF">SAMN02745973_00949</name>
</gene>
<dbReference type="InterPro" id="IPR036638">
    <property type="entry name" value="HLH_DNA-bd_sf"/>
</dbReference>
<reference evidence="1 2" key="1">
    <citation type="submission" date="2017-02" db="EMBL/GenBank/DDBJ databases">
        <authorList>
            <person name="Peterson S.W."/>
        </authorList>
    </citation>
    <scope>NUCLEOTIDE SEQUENCE [LARGE SCALE GENOMIC DNA]</scope>
    <source>
        <strain evidence="1 2">DSM 15102</strain>
    </source>
</reference>
<dbReference type="RefSeq" id="WP_087678422.1">
    <property type="nucleotide sequence ID" value="NZ_FUWV01000004.1"/>
</dbReference>
<name>A0A1T4LGN9_9FIRM</name>
<protein>
    <submittedName>
        <fullName evidence="1">Spo0E like sporulation regulatory protein</fullName>
    </submittedName>
</protein>
<dbReference type="SUPFAM" id="SSF140500">
    <property type="entry name" value="BAS1536-like"/>
    <property type="match status" value="1"/>
</dbReference>
<dbReference type="Pfam" id="PF09388">
    <property type="entry name" value="SpoOE-like"/>
    <property type="match status" value="1"/>
</dbReference>
<dbReference type="InterPro" id="IPR018540">
    <property type="entry name" value="Spo0E-like"/>
</dbReference>
<accession>A0A1T4LGN9</accession>
<dbReference type="AlphaFoldDB" id="A0A1T4LGN9"/>
<dbReference type="GO" id="GO:0046983">
    <property type="term" value="F:protein dimerization activity"/>
    <property type="evidence" value="ECO:0007669"/>
    <property type="project" value="InterPro"/>
</dbReference>
<evidence type="ECO:0000313" key="1">
    <source>
        <dbReference type="EMBL" id="SJZ53853.1"/>
    </source>
</evidence>
<dbReference type="EMBL" id="FUWV01000004">
    <property type="protein sequence ID" value="SJZ53853.1"/>
    <property type="molecule type" value="Genomic_DNA"/>
</dbReference>
<dbReference type="InterPro" id="IPR037208">
    <property type="entry name" value="Spo0E-like_sf"/>
</dbReference>
<evidence type="ECO:0000313" key="2">
    <source>
        <dbReference type="Proteomes" id="UP000196365"/>
    </source>
</evidence>
<proteinExistence type="predicted"/>